<evidence type="ECO:0000256" key="1">
    <source>
        <dbReference type="SAM" id="SignalP"/>
    </source>
</evidence>
<protein>
    <recommendedName>
        <fullName evidence="3">Secreted protein</fullName>
    </recommendedName>
</protein>
<name>A0A2K8JV74_PRIPG</name>
<evidence type="ECO:0000313" key="2">
    <source>
        <dbReference type="EMBL" id="ATU82965.1"/>
    </source>
</evidence>
<keyword evidence="1" id="KW-0732">Signal</keyword>
<reference evidence="2" key="1">
    <citation type="submission" date="2016-10" db="EMBL/GenBank/DDBJ databases">
        <title>The assassin bug Pristhesancus plagipennis produces two different types of venom.</title>
        <authorList>
            <person name="Walker A.A."/>
            <person name="Herzig V."/>
            <person name="Jin J."/>
            <person name="Fry B.G."/>
            <person name="King G.F."/>
        </authorList>
    </citation>
    <scope>NUCLEOTIDE SEQUENCE</scope>
    <source>
        <tissue evidence="2">Venom/labial glands</tissue>
    </source>
</reference>
<organism evidence="2">
    <name type="scientific">Pristhesancus plagipennis</name>
    <name type="common">Common assassin bug</name>
    <dbReference type="NCBI Taxonomy" id="1955184"/>
    <lineage>
        <taxon>Eukaryota</taxon>
        <taxon>Metazoa</taxon>
        <taxon>Ecdysozoa</taxon>
        <taxon>Arthropoda</taxon>
        <taxon>Hexapoda</taxon>
        <taxon>Insecta</taxon>
        <taxon>Pterygota</taxon>
        <taxon>Neoptera</taxon>
        <taxon>Paraneoptera</taxon>
        <taxon>Hemiptera</taxon>
        <taxon>Heteroptera</taxon>
        <taxon>Panheteroptera</taxon>
        <taxon>Cimicomorpha</taxon>
        <taxon>Reduviidae</taxon>
        <taxon>Harpactorinae</taxon>
        <taxon>Harpactorini</taxon>
        <taxon>Pristhesancus</taxon>
    </lineage>
</organism>
<proteinExistence type="evidence at transcript level"/>
<sequence>MSNLCFYHCLLILTCCLIGQGISILGPTSHNICGGTRKGLVKVGTGSFPNLESQRLIASYDGRWVRYISTPLSCIYLTNLT</sequence>
<dbReference type="EMBL" id="KY031214">
    <property type="protein sequence ID" value="ATU82965.1"/>
    <property type="molecule type" value="mRNA"/>
</dbReference>
<feature type="chain" id="PRO_5014707154" description="Secreted protein" evidence="1">
    <location>
        <begin position="22"/>
        <end position="81"/>
    </location>
</feature>
<feature type="signal peptide" evidence="1">
    <location>
        <begin position="1"/>
        <end position="21"/>
    </location>
</feature>
<evidence type="ECO:0008006" key="3">
    <source>
        <dbReference type="Google" id="ProtNLM"/>
    </source>
</evidence>
<dbReference type="AlphaFoldDB" id="A0A2K8JV74"/>
<accession>A0A2K8JV74</accession>